<evidence type="ECO:0000313" key="2">
    <source>
        <dbReference type="Proteomes" id="UP000314294"/>
    </source>
</evidence>
<sequence length="68" mass="7679">MTPVLRTSATRRTVSHSCCRYFYEKKRRMRAGPPLARPQLDHSVSVAPCPDTQQHAQPVICSLATRGR</sequence>
<accession>A0A4Z2GY11</accession>
<evidence type="ECO:0000313" key="1">
    <source>
        <dbReference type="EMBL" id="TNN58191.1"/>
    </source>
</evidence>
<proteinExistence type="predicted"/>
<name>A0A4Z2GY11_9TELE</name>
<protein>
    <submittedName>
        <fullName evidence="1">Uncharacterized protein</fullName>
    </submittedName>
</protein>
<keyword evidence="2" id="KW-1185">Reference proteome</keyword>
<reference evidence="1 2" key="1">
    <citation type="submission" date="2019-03" db="EMBL/GenBank/DDBJ databases">
        <title>First draft genome of Liparis tanakae, snailfish: a comprehensive survey of snailfish specific genes.</title>
        <authorList>
            <person name="Kim W."/>
            <person name="Song I."/>
            <person name="Jeong J.-H."/>
            <person name="Kim D."/>
            <person name="Kim S."/>
            <person name="Ryu S."/>
            <person name="Song J.Y."/>
            <person name="Lee S.K."/>
        </authorList>
    </citation>
    <scope>NUCLEOTIDE SEQUENCE [LARGE SCALE GENOMIC DNA]</scope>
    <source>
        <tissue evidence="1">Muscle</tissue>
    </source>
</reference>
<dbReference type="AlphaFoldDB" id="A0A4Z2GY11"/>
<comment type="caution">
    <text evidence="1">The sequence shown here is derived from an EMBL/GenBank/DDBJ whole genome shotgun (WGS) entry which is preliminary data.</text>
</comment>
<gene>
    <name evidence="1" type="ORF">EYF80_031624</name>
</gene>
<organism evidence="1 2">
    <name type="scientific">Liparis tanakae</name>
    <name type="common">Tanaka's snailfish</name>
    <dbReference type="NCBI Taxonomy" id="230148"/>
    <lineage>
        <taxon>Eukaryota</taxon>
        <taxon>Metazoa</taxon>
        <taxon>Chordata</taxon>
        <taxon>Craniata</taxon>
        <taxon>Vertebrata</taxon>
        <taxon>Euteleostomi</taxon>
        <taxon>Actinopterygii</taxon>
        <taxon>Neopterygii</taxon>
        <taxon>Teleostei</taxon>
        <taxon>Neoteleostei</taxon>
        <taxon>Acanthomorphata</taxon>
        <taxon>Eupercaria</taxon>
        <taxon>Perciformes</taxon>
        <taxon>Cottioidei</taxon>
        <taxon>Cottales</taxon>
        <taxon>Liparidae</taxon>
        <taxon>Liparis</taxon>
    </lineage>
</organism>
<dbReference type="EMBL" id="SRLO01000387">
    <property type="protein sequence ID" value="TNN58191.1"/>
    <property type="molecule type" value="Genomic_DNA"/>
</dbReference>
<dbReference type="Proteomes" id="UP000314294">
    <property type="component" value="Unassembled WGS sequence"/>
</dbReference>